<gene>
    <name evidence="4" type="ORF">AMD01_08985</name>
</gene>
<protein>
    <submittedName>
        <fullName evidence="4">Isochorismatase</fullName>
    </submittedName>
</protein>
<dbReference type="PANTHER" id="PTHR43540">
    <property type="entry name" value="PEROXYUREIDOACRYLATE/UREIDOACRYLATE AMIDOHYDROLASE-RELATED"/>
    <property type="match status" value="1"/>
</dbReference>
<reference evidence="5" key="1">
    <citation type="submission" date="2015-08" db="EMBL/GenBank/DDBJ databases">
        <title>Fjat-14210 dsm16467.</title>
        <authorList>
            <person name="Liu B."/>
            <person name="Wang J."/>
            <person name="Zhu Y."/>
            <person name="Liu G."/>
            <person name="Chen Q."/>
            <person name="Chen Z."/>
            <person name="Lan J."/>
            <person name="Che J."/>
            <person name="Ge C."/>
            <person name="Shi H."/>
            <person name="Pan Z."/>
            <person name="Liu X."/>
        </authorList>
    </citation>
    <scope>NUCLEOTIDE SEQUENCE [LARGE SCALE GENOMIC DNA]</scope>
    <source>
        <strain evidence="5">DSM 16467</strain>
    </source>
</reference>
<dbReference type="Proteomes" id="UP000037558">
    <property type="component" value="Unassembled WGS sequence"/>
</dbReference>
<dbReference type="EMBL" id="LILC01000012">
    <property type="protein sequence ID" value="KOO46718.1"/>
    <property type="molecule type" value="Genomic_DNA"/>
</dbReference>
<accession>A0A0M0L7S7</accession>
<proteinExistence type="inferred from homology"/>
<keyword evidence="2" id="KW-0378">Hydrolase</keyword>
<dbReference type="InterPro" id="IPR050272">
    <property type="entry name" value="Isochorismatase-like_hydrls"/>
</dbReference>
<dbReference type="SUPFAM" id="SSF52499">
    <property type="entry name" value="Isochorismatase-like hydrolases"/>
    <property type="match status" value="1"/>
</dbReference>
<dbReference type="InterPro" id="IPR000868">
    <property type="entry name" value="Isochorismatase-like_dom"/>
</dbReference>
<dbReference type="CDD" id="cd00431">
    <property type="entry name" value="cysteine_hydrolases"/>
    <property type="match status" value="1"/>
</dbReference>
<dbReference type="Pfam" id="PF00857">
    <property type="entry name" value="Isochorismatase"/>
    <property type="match status" value="1"/>
</dbReference>
<evidence type="ECO:0000256" key="2">
    <source>
        <dbReference type="ARBA" id="ARBA00022801"/>
    </source>
</evidence>
<feature type="domain" description="Isochorismatase-like" evidence="3">
    <location>
        <begin position="6"/>
        <end position="166"/>
    </location>
</feature>
<comment type="caution">
    <text evidence="4">The sequence shown here is derived from an EMBL/GenBank/DDBJ whole genome shotgun (WGS) entry which is preliminary data.</text>
</comment>
<evidence type="ECO:0000313" key="4">
    <source>
        <dbReference type="EMBL" id="KOO46718.1"/>
    </source>
</evidence>
<organism evidence="4 5">
    <name type="scientific">Priestia koreensis</name>
    <dbReference type="NCBI Taxonomy" id="284581"/>
    <lineage>
        <taxon>Bacteria</taxon>
        <taxon>Bacillati</taxon>
        <taxon>Bacillota</taxon>
        <taxon>Bacilli</taxon>
        <taxon>Bacillales</taxon>
        <taxon>Bacillaceae</taxon>
        <taxon>Priestia</taxon>
    </lineage>
</organism>
<name>A0A0M0L7S7_9BACI</name>
<dbReference type="PANTHER" id="PTHR43540:SF6">
    <property type="entry name" value="ISOCHORISMATASE-LIKE DOMAIN-CONTAINING PROTEIN"/>
    <property type="match status" value="1"/>
</dbReference>
<dbReference type="OrthoDB" id="4305745at2"/>
<dbReference type="AlphaFoldDB" id="A0A0M0L7S7"/>
<evidence type="ECO:0000256" key="1">
    <source>
        <dbReference type="ARBA" id="ARBA00006336"/>
    </source>
</evidence>
<dbReference type="STRING" id="284581.AMD01_08985"/>
<comment type="similarity">
    <text evidence="1">Belongs to the isochorismatase family.</text>
</comment>
<evidence type="ECO:0000313" key="5">
    <source>
        <dbReference type="Proteomes" id="UP000037558"/>
    </source>
</evidence>
<keyword evidence="5" id="KW-1185">Reference proteome</keyword>
<dbReference type="PATRIC" id="fig|284581.3.peg.2672"/>
<sequence length="180" mass="20675">MHKMKSALIIIDMINDFNFEYGRSLSTQAKIIAENIAHLKKELTKKNCPTIYVNDHYQLWQADFTKIIEHCYNDQSKDIIDLLRPTDDDYFLIKPKHSIFYGTALTILLSNLSVDTLYLTGLAGNICVLFSANDAYMREYNLIVPSDCIASNVKEDNEFALKMMKNVLKASIRPIRDSLN</sequence>
<evidence type="ECO:0000259" key="3">
    <source>
        <dbReference type="Pfam" id="PF00857"/>
    </source>
</evidence>
<dbReference type="RefSeq" id="WP_053401068.1">
    <property type="nucleotide sequence ID" value="NZ_LILC01000012.1"/>
</dbReference>
<dbReference type="GO" id="GO:0016787">
    <property type="term" value="F:hydrolase activity"/>
    <property type="evidence" value="ECO:0007669"/>
    <property type="project" value="UniProtKB-KW"/>
</dbReference>
<dbReference type="Gene3D" id="3.40.50.850">
    <property type="entry name" value="Isochorismatase-like"/>
    <property type="match status" value="1"/>
</dbReference>
<dbReference type="InterPro" id="IPR036380">
    <property type="entry name" value="Isochorismatase-like_sf"/>
</dbReference>